<evidence type="ECO:0000256" key="2">
    <source>
        <dbReference type="ARBA" id="ARBA00023125"/>
    </source>
</evidence>
<accession>E8LM71</accession>
<dbReference type="eggNOG" id="COG1609">
    <property type="taxonomic scope" value="Bacteria"/>
</dbReference>
<evidence type="ECO:0000313" key="6">
    <source>
        <dbReference type="EMBL" id="EFY06343.1"/>
    </source>
</evidence>
<dbReference type="CDD" id="cd01575">
    <property type="entry name" value="PBP1_GntR"/>
    <property type="match status" value="1"/>
</dbReference>
<evidence type="ECO:0000259" key="5">
    <source>
        <dbReference type="PROSITE" id="PS50943"/>
    </source>
</evidence>
<dbReference type="SMART" id="SM00354">
    <property type="entry name" value="HTH_LACI"/>
    <property type="match status" value="1"/>
</dbReference>
<name>E8LM71_SUCHY</name>
<protein>
    <submittedName>
        <fullName evidence="6">Sugar-binding domain protein</fullName>
    </submittedName>
</protein>
<dbReference type="PROSITE" id="PS50943">
    <property type="entry name" value="HTH_CROC1"/>
    <property type="match status" value="1"/>
</dbReference>
<comment type="caution">
    <text evidence="6">The sequence shown here is derived from an EMBL/GenBank/DDBJ whole genome shotgun (WGS) entry which is preliminary data.</text>
</comment>
<dbReference type="Proteomes" id="UP000018458">
    <property type="component" value="Unassembled WGS sequence"/>
</dbReference>
<dbReference type="PANTHER" id="PTHR30146:SF2">
    <property type="entry name" value="HTH-TYPE TRANSCRIPTIONAL REGULATOR GNTR"/>
    <property type="match status" value="1"/>
</dbReference>
<dbReference type="GO" id="GO:0000976">
    <property type="term" value="F:transcription cis-regulatory region binding"/>
    <property type="evidence" value="ECO:0007669"/>
    <property type="project" value="TreeGrafter"/>
</dbReference>
<dbReference type="GO" id="GO:0003700">
    <property type="term" value="F:DNA-binding transcription factor activity"/>
    <property type="evidence" value="ECO:0007669"/>
    <property type="project" value="TreeGrafter"/>
</dbReference>
<dbReference type="SUPFAM" id="SSF47413">
    <property type="entry name" value="lambda repressor-like DNA-binding domains"/>
    <property type="match status" value="1"/>
</dbReference>
<organism evidence="6 7">
    <name type="scientific">Succinatimonas hippei (strain DSM 22608 / JCM 16073 / KCTC 15190 / YIT 12066)</name>
    <dbReference type="NCBI Taxonomy" id="762983"/>
    <lineage>
        <taxon>Bacteria</taxon>
        <taxon>Pseudomonadati</taxon>
        <taxon>Pseudomonadota</taxon>
        <taxon>Gammaproteobacteria</taxon>
        <taxon>Aeromonadales</taxon>
        <taxon>Succinivibrionaceae</taxon>
        <taxon>Succinatimonas</taxon>
    </lineage>
</organism>
<sequence length="348" mass="38529">MRRQRTTLQDIADRVGVTKMTVSRYLNNPNNVAKNTQKKIAEVIDELGFIPNRVPAMLSKASSKAIGVLISSFSNMVFADLINGIKSVAKKSGYSVLIMHTGYSAESEEEQINALLSYQVDAIILTEEIHSEISVKRLKLAKIPIVEVMGYVENPINMTVGVDTFNTAYAVTRGLIEAGRKNIAYFGVRLDYRTLQRQRGYEKAMHEAGLKGLSLEIQEHSNFSLGSSLMMKTYEKNPNLDAVFCTNDDVAVGALFACLKLKLSIPKDISIVGYNGLNIGTVTEPKLCSISTPRFNMGALATRMIIEKLTAKFTGMQHIKVPVQITEGNSLTKHEYNCIKECLEKYAS</sequence>
<gene>
    <name evidence="6" type="ORF">HMPREF9444_01856</name>
</gene>
<dbReference type="InterPro" id="IPR000843">
    <property type="entry name" value="HTH_LacI"/>
</dbReference>
<evidence type="ECO:0000313" key="7">
    <source>
        <dbReference type="Proteomes" id="UP000018458"/>
    </source>
</evidence>
<dbReference type="PROSITE" id="PS50932">
    <property type="entry name" value="HTH_LACI_2"/>
    <property type="match status" value="1"/>
</dbReference>
<reference evidence="6 7" key="1">
    <citation type="submission" date="2011-01" db="EMBL/GenBank/DDBJ databases">
        <authorList>
            <person name="Weinstock G."/>
            <person name="Sodergren E."/>
            <person name="Clifton S."/>
            <person name="Fulton L."/>
            <person name="Fulton B."/>
            <person name="Courtney L."/>
            <person name="Fronick C."/>
            <person name="Harrison M."/>
            <person name="Strong C."/>
            <person name="Farmer C."/>
            <person name="Delahaunty K."/>
            <person name="Markovic C."/>
            <person name="Hall O."/>
            <person name="Minx P."/>
            <person name="Tomlinson C."/>
            <person name="Mitreva M."/>
            <person name="Hou S."/>
            <person name="Chen J."/>
            <person name="Wollam A."/>
            <person name="Pepin K.H."/>
            <person name="Johnson M."/>
            <person name="Bhonagiri V."/>
            <person name="Zhang X."/>
            <person name="Suruliraj S."/>
            <person name="Warren W."/>
            <person name="Chinwalla A."/>
            <person name="Mardis E.R."/>
            <person name="Wilson R.K."/>
        </authorList>
    </citation>
    <scope>NUCLEOTIDE SEQUENCE [LARGE SCALE GENOMIC DNA]</scope>
    <source>
        <strain evidence="7">DSM 22608 / JCM 16073 / KCTC 15190 / YIT 12066</strain>
    </source>
</reference>
<dbReference type="CDD" id="cd01392">
    <property type="entry name" value="HTH_LacI"/>
    <property type="match status" value="1"/>
</dbReference>
<dbReference type="InterPro" id="IPR001761">
    <property type="entry name" value="Peripla_BP/Lac1_sug-bd_dom"/>
</dbReference>
<dbReference type="PANTHER" id="PTHR30146">
    <property type="entry name" value="LACI-RELATED TRANSCRIPTIONAL REPRESSOR"/>
    <property type="match status" value="1"/>
</dbReference>
<dbReference type="HOGENOM" id="CLU_037628_6_3_6"/>
<dbReference type="Pfam" id="PF00532">
    <property type="entry name" value="Peripla_BP_1"/>
    <property type="match status" value="1"/>
</dbReference>
<dbReference type="STRING" id="762983.HMPREF9444_01856"/>
<dbReference type="Gene3D" id="3.40.50.2300">
    <property type="match status" value="2"/>
</dbReference>
<evidence type="ECO:0000256" key="3">
    <source>
        <dbReference type="ARBA" id="ARBA00023163"/>
    </source>
</evidence>
<dbReference type="Pfam" id="PF00356">
    <property type="entry name" value="LacI"/>
    <property type="match status" value="1"/>
</dbReference>
<evidence type="ECO:0000259" key="4">
    <source>
        <dbReference type="PROSITE" id="PS50932"/>
    </source>
</evidence>
<evidence type="ECO:0000256" key="1">
    <source>
        <dbReference type="ARBA" id="ARBA00023015"/>
    </source>
</evidence>
<feature type="domain" description="HTH cro/C1-type" evidence="5">
    <location>
        <begin position="7"/>
        <end position="50"/>
    </location>
</feature>
<dbReference type="InterPro" id="IPR001387">
    <property type="entry name" value="Cro/C1-type_HTH"/>
</dbReference>
<dbReference type="RefSeq" id="WP_009144009.1">
    <property type="nucleotide sequence ID" value="NZ_GL831058.1"/>
</dbReference>
<feature type="domain" description="HTH lacI-type" evidence="4">
    <location>
        <begin position="6"/>
        <end position="60"/>
    </location>
</feature>
<dbReference type="PROSITE" id="PS00356">
    <property type="entry name" value="HTH_LACI_1"/>
    <property type="match status" value="1"/>
</dbReference>
<keyword evidence="2" id="KW-0238">DNA-binding</keyword>
<dbReference type="SUPFAM" id="SSF53822">
    <property type="entry name" value="Periplasmic binding protein-like I"/>
    <property type="match status" value="1"/>
</dbReference>
<keyword evidence="1" id="KW-0805">Transcription regulation</keyword>
<keyword evidence="3" id="KW-0804">Transcription</keyword>
<keyword evidence="7" id="KW-1185">Reference proteome</keyword>
<dbReference type="EMBL" id="AEVO01000131">
    <property type="protein sequence ID" value="EFY06343.1"/>
    <property type="molecule type" value="Genomic_DNA"/>
</dbReference>
<proteinExistence type="predicted"/>
<dbReference type="AlphaFoldDB" id="E8LM71"/>
<dbReference type="InterPro" id="IPR028082">
    <property type="entry name" value="Peripla_BP_I"/>
</dbReference>
<dbReference type="InterPro" id="IPR010982">
    <property type="entry name" value="Lambda_DNA-bd_dom_sf"/>
</dbReference>
<dbReference type="Gene3D" id="1.10.260.40">
    <property type="entry name" value="lambda repressor-like DNA-binding domains"/>
    <property type="match status" value="1"/>
</dbReference>